<dbReference type="RefSeq" id="WP_187319531.1">
    <property type="nucleotide sequence ID" value="NZ_JACSCY010000006.1"/>
</dbReference>
<reference evidence="2 3" key="1">
    <citation type="submission" date="2020-08" db="EMBL/GenBank/DDBJ databases">
        <title>Hymenobacter sp.</title>
        <authorList>
            <person name="Kim M.K."/>
        </authorList>
    </citation>
    <scope>NUCLEOTIDE SEQUENCE [LARGE SCALE GENOMIC DNA]</scope>
    <source>
        <strain evidence="2 3">BT507</strain>
    </source>
</reference>
<keyword evidence="1" id="KW-0732">Signal</keyword>
<dbReference type="EMBL" id="JACSCY010000006">
    <property type="protein sequence ID" value="MBC6611240.1"/>
    <property type="molecule type" value="Genomic_DNA"/>
</dbReference>
<comment type="caution">
    <text evidence="2">The sequence shown here is derived from an EMBL/GenBank/DDBJ whole genome shotgun (WGS) entry which is preliminary data.</text>
</comment>
<dbReference type="Proteomes" id="UP000622017">
    <property type="component" value="Unassembled WGS sequence"/>
</dbReference>
<name>A0ABR7MJH4_9BACT</name>
<feature type="signal peptide" evidence="1">
    <location>
        <begin position="1"/>
        <end position="22"/>
    </location>
</feature>
<gene>
    <name evidence="2" type="ORF">H8B15_09915</name>
</gene>
<evidence type="ECO:0000313" key="3">
    <source>
        <dbReference type="Proteomes" id="UP000622017"/>
    </source>
</evidence>
<organism evidence="2 3">
    <name type="scientific">Hymenobacter citatus</name>
    <dbReference type="NCBI Taxonomy" id="2763506"/>
    <lineage>
        <taxon>Bacteria</taxon>
        <taxon>Pseudomonadati</taxon>
        <taxon>Bacteroidota</taxon>
        <taxon>Cytophagia</taxon>
        <taxon>Cytophagales</taxon>
        <taxon>Hymenobacteraceae</taxon>
        <taxon>Hymenobacter</taxon>
    </lineage>
</organism>
<evidence type="ECO:0000256" key="1">
    <source>
        <dbReference type="SAM" id="SignalP"/>
    </source>
</evidence>
<sequence length="249" mass="28264">MQKKILLGAAMIVLMPAFYVSAQTKSGGYQADNRTQDAINAYSEHNNYYTFDNRYKGLKGSPFILPKWSKGDIEMSDSKIIKSIPVRIDAYNKAVLVKKGNGDSIALDDRRIKSVTLYDEQLKNGDYVVVNRVFKQIPAASELEMGSVYFEELFNSNGIALLKNNKKVLKKASGGSAYNSGNLYDEIIDKEEYFIYRNNKIMPVKLSEKSFEKAMPNLMEKIKHYSLQRDLRSEKDFIAMLTSISMNAN</sequence>
<proteinExistence type="predicted"/>
<protein>
    <submittedName>
        <fullName evidence="2">Uncharacterized protein</fullName>
    </submittedName>
</protein>
<feature type="chain" id="PRO_5046934281" evidence="1">
    <location>
        <begin position="23"/>
        <end position="249"/>
    </location>
</feature>
<evidence type="ECO:0000313" key="2">
    <source>
        <dbReference type="EMBL" id="MBC6611240.1"/>
    </source>
</evidence>
<accession>A0ABR7MJH4</accession>
<keyword evidence="3" id="KW-1185">Reference proteome</keyword>